<name>A0ABD5GS79_9LACT</name>
<evidence type="ECO:0000313" key="1">
    <source>
        <dbReference type="EMBL" id="MDV2620093.1"/>
    </source>
</evidence>
<evidence type="ECO:0000313" key="2">
    <source>
        <dbReference type="Proteomes" id="UP001186159"/>
    </source>
</evidence>
<evidence type="ECO:0008006" key="3">
    <source>
        <dbReference type="Google" id="ProtNLM"/>
    </source>
</evidence>
<dbReference type="RefSeq" id="WP_017865369.1">
    <property type="nucleotide sequence ID" value="NZ_CP059051.1"/>
</dbReference>
<accession>A0ABD5GS79</accession>
<organism evidence="1 2">
    <name type="scientific">Lactococcus lactis</name>
    <dbReference type="NCBI Taxonomy" id="1358"/>
    <lineage>
        <taxon>Bacteria</taxon>
        <taxon>Bacillati</taxon>
        <taxon>Bacillota</taxon>
        <taxon>Bacilli</taxon>
        <taxon>Lactobacillales</taxon>
        <taxon>Streptococcaceae</taxon>
        <taxon>Lactococcus</taxon>
    </lineage>
</organism>
<comment type="caution">
    <text evidence="1">The sequence shown here is derived from an EMBL/GenBank/DDBJ whole genome shotgun (WGS) entry which is preliminary data.</text>
</comment>
<reference evidence="1 2" key="1">
    <citation type="submission" date="2023-10" db="EMBL/GenBank/DDBJ databases">
        <title>Production of high quality cheese from raw caw milk (raw cheese).</title>
        <authorList>
            <person name="Samouris G."/>
        </authorList>
    </citation>
    <scope>NUCLEOTIDE SEQUENCE [LARGE SCALE GENOMIC DNA]</scope>
    <source>
        <strain evidence="1 2">MRS-5</strain>
    </source>
</reference>
<dbReference type="Proteomes" id="UP001186159">
    <property type="component" value="Unassembled WGS sequence"/>
</dbReference>
<proteinExistence type="predicted"/>
<gene>
    <name evidence="1" type="ORF">RZO27_13350</name>
</gene>
<protein>
    <recommendedName>
        <fullName evidence="3">Phage protein</fullName>
    </recommendedName>
</protein>
<dbReference type="EMBL" id="JAWHVN010000072">
    <property type="protein sequence ID" value="MDV2620093.1"/>
    <property type="molecule type" value="Genomic_DNA"/>
</dbReference>
<sequence>MDIKLIKKLIDECGVKGYAKYRMYTLIHVGSGYELMMNGKLIARFIITGYEQGFLEVNLSETPYQIKTVESLKTYLTGGRTTKEVN</sequence>
<dbReference type="AlphaFoldDB" id="A0ABD5GS79"/>